<proteinExistence type="predicted"/>
<evidence type="ECO:0000313" key="2">
    <source>
        <dbReference type="Proteomes" id="UP000008075"/>
    </source>
</evidence>
<evidence type="ECO:0008006" key="3">
    <source>
        <dbReference type="Google" id="ProtNLM"/>
    </source>
</evidence>
<dbReference type="HOGENOM" id="CLU_155233_2_0_6"/>
<reference evidence="1 2" key="1">
    <citation type="journal article" date="2011" name="PLoS ONE">
        <title>The entomopathogenic bacterial endosymbionts xenorhabdus and photorhabdus: convergent lifestyles from divergent genomes.</title>
        <authorList>
            <person name="Chaston J.M."/>
            <person name="Suen G."/>
            <person name="Tucker S.L."/>
            <person name="Andersen A.W."/>
            <person name="Bhasin A."/>
            <person name="Bode E."/>
            <person name="Bode H.B."/>
            <person name="Brachmann A.O."/>
            <person name="Cowles C.E."/>
            <person name="Cowles K.N."/>
            <person name="Darby C."/>
            <person name="de Leon L."/>
            <person name="Drace K."/>
            <person name="Du Z."/>
            <person name="Givaudan A."/>
            <person name="Herbert Tran E.E."/>
            <person name="Jewell K.A."/>
            <person name="Knack J.J."/>
            <person name="Krasomil-Osterfeld K.C."/>
            <person name="Kukor R."/>
            <person name="Lanois A."/>
            <person name="Latreille P."/>
            <person name="Leimgruber N.K."/>
            <person name="Lipke C.M."/>
            <person name="Liu R."/>
            <person name="Lu X."/>
            <person name="Martens E.C."/>
            <person name="Marri P.R."/>
            <person name="Medigue C."/>
            <person name="Menard M.L."/>
            <person name="Miller N.M."/>
            <person name="Morales-Soto N."/>
            <person name="Norton S."/>
            <person name="Ogier J.C."/>
            <person name="Orchard S.S."/>
            <person name="Park D."/>
            <person name="Park Y."/>
            <person name="Qurollo B.A."/>
            <person name="Sugar D.R."/>
            <person name="Richards G.R."/>
            <person name="Rouy Z."/>
            <person name="Slominski B."/>
            <person name="Slominski K."/>
            <person name="Snyder H."/>
            <person name="Tjaden B.C."/>
            <person name="van der Hoeven R."/>
            <person name="Welch R.D."/>
            <person name="Wheeler C."/>
            <person name="Xiang B."/>
            <person name="Barbazuk B."/>
            <person name="Gaudriault S."/>
            <person name="Goodner B."/>
            <person name="Slater S.C."/>
            <person name="Forst S."/>
            <person name="Goldman B.S."/>
            <person name="Goodrich-Blair H."/>
        </authorList>
    </citation>
    <scope>NUCLEOTIDE SEQUENCE [LARGE SCALE GENOMIC DNA]</scope>
    <source>
        <strain evidence="2">ATCC 19061 / DSM 3370 / CCUG 14189 / LMG 1036 / NCIMB 9965 / AN6</strain>
    </source>
</reference>
<keyword evidence="2" id="KW-1185">Reference proteome</keyword>
<dbReference type="Proteomes" id="UP000008075">
    <property type="component" value="Chromosome"/>
</dbReference>
<evidence type="ECO:0000313" key="1">
    <source>
        <dbReference type="EMBL" id="CBJ90825.1"/>
    </source>
</evidence>
<dbReference type="KEGG" id="xne:XNC1_2771"/>
<organism evidence="1 2">
    <name type="scientific">Xenorhabdus nematophila (strain ATCC 19061 / DSM 3370 / CCUG 14189 / LMG 1036 / NCIMB 9965 / AN6)</name>
    <dbReference type="NCBI Taxonomy" id="406817"/>
    <lineage>
        <taxon>Bacteria</taxon>
        <taxon>Pseudomonadati</taxon>
        <taxon>Pseudomonadota</taxon>
        <taxon>Gammaproteobacteria</taxon>
        <taxon>Enterobacterales</taxon>
        <taxon>Morganellaceae</taxon>
        <taxon>Xenorhabdus</taxon>
    </lineage>
</organism>
<protein>
    <recommendedName>
        <fullName evidence="3">Type 1 fimbrial protein</fullName>
    </recommendedName>
</protein>
<gene>
    <name evidence="1" type="ordered locus">XNC1_2771</name>
</gene>
<dbReference type="AlphaFoldDB" id="D3VIW8"/>
<sequence length="105" mass="12145">MLRKMTTFLFISLSYPGMVYSLPTSSSGLIHFQGAIVDPPCQFNWEEEHIEMACWYDGEQLKQEKVIEYKKESKSPLSIEKNIGTKEVKWLGENKKLGLITVTYH</sequence>
<dbReference type="EMBL" id="FN667742">
    <property type="protein sequence ID" value="CBJ90825.1"/>
    <property type="molecule type" value="Genomic_DNA"/>
</dbReference>
<dbReference type="RefSeq" id="WP_010846722.1">
    <property type="nucleotide sequence ID" value="NC_014228.1"/>
</dbReference>
<name>D3VIW8_XENNA</name>
<dbReference type="eggNOG" id="ENOG5033DVP">
    <property type="taxonomic scope" value="Bacteria"/>
</dbReference>
<dbReference type="STRING" id="406817.XNC1_2771"/>
<accession>D3VIW8</accession>
<dbReference type="GeneID" id="24903055"/>